<evidence type="ECO:0000256" key="1">
    <source>
        <dbReference type="ARBA" id="ARBA00004141"/>
    </source>
</evidence>
<keyword evidence="6 7" id="KW-0472">Membrane</keyword>
<keyword evidence="9" id="KW-1185">Reference proteome</keyword>
<feature type="transmembrane region" description="Helical" evidence="7">
    <location>
        <begin position="161"/>
        <end position="181"/>
    </location>
</feature>
<comment type="caution">
    <text evidence="8">The sequence shown here is derived from an EMBL/GenBank/DDBJ whole genome shotgun (WGS) entry which is preliminary data.</text>
</comment>
<dbReference type="Proteomes" id="UP000294682">
    <property type="component" value="Unassembled WGS sequence"/>
</dbReference>
<accession>A0A9X8UL55</accession>
<evidence type="ECO:0000313" key="9">
    <source>
        <dbReference type="Proteomes" id="UP000294682"/>
    </source>
</evidence>
<sequence>MDIWLQAAIYLATMCLGFLLKRVGIFQRENSSVFASIIFYATLPALVVSSYAGVEVTLWFMVAFFLGIFSNLFNLAAGALASRGRKPQERAIYFINTPGFNLGGIAIPFLQSFYPAGVPYLCMFDTADSFFTMGTTYSIAKLLFGQKKGILAQLREICRSLLSSVPFIAYLFMTIISLLHLSLPAPVMELAGFVGKANAPLVMLMLGVSFELQIKKEDLKDILSILGLRLACSVALFIFILYFLPGPALMKQVLAVCVFAPIPNLCMIYSHKIDSNSSVASTLNPVAIILSIIFMSVAMSLV</sequence>
<protein>
    <submittedName>
        <fullName evidence="8">Uncharacterized protein</fullName>
    </submittedName>
</protein>
<feature type="transmembrane region" description="Helical" evidence="7">
    <location>
        <begin position="193"/>
        <end position="210"/>
    </location>
</feature>
<feature type="transmembrane region" description="Helical" evidence="7">
    <location>
        <begin position="117"/>
        <end position="140"/>
    </location>
</feature>
<gene>
    <name evidence="8" type="ORF">EDD78_102112</name>
</gene>
<feature type="transmembrane region" description="Helical" evidence="7">
    <location>
        <begin position="92"/>
        <end position="111"/>
    </location>
</feature>
<dbReference type="PANTHER" id="PTHR36838:SF3">
    <property type="entry name" value="TRANSPORTER AUXIN EFFLUX CARRIER EC FAMILY"/>
    <property type="match status" value="1"/>
</dbReference>
<dbReference type="Pfam" id="PF03547">
    <property type="entry name" value="Mem_trans"/>
    <property type="match status" value="1"/>
</dbReference>
<name>A0A9X8UL55_9FIRM</name>
<dbReference type="EMBL" id="SLUK01000002">
    <property type="protein sequence ID" value="TCL44493.1"/>
    <property type="molecule type" value="Genomic_DNA"/>
</dbReference>
<evidence type="ECO:0000256" key="5">
    <source>
        <dbReference type="ARBA" id="ARBA00022989"/>
    </source>
</evidence>
<dbReference type="InterPro" id="IPR004776">
    <property type="entry name" value="Mem_transp_PIN-like"/>
</dbReference>
<keyword evidence="2" id="KW-0813">Transport</keyword>
<dbReference type="RefSeq" id="WP_132083930.1">
    <property type="nucleotide sequence ID" value="NZ_SLUK01000002.1"/>
</dbReference>
<evidence type="ECO:0000313" key="8">
    <source>
        <dbReference type="EMBL" id="TCL44493.1"/>
    </source>
</evidence>
<evidence type="ECO:0000256" key="3">
    <source>
        <dbReference type="ARBA" id="ARBA00022475"/>
    </source>
</evidence>
<feature type="transmembrane region" description="Helical" evidence="7">
    <location>
        <begin position="32"/>
        <end position="52"/>
    </location>
</feature>
<feature type="transmembrane region" description="Helical" evidence="7">
    <location>
        <begin position="58"/>
        <end position="80"/>
    </location>
</feature>
<keyword evidence="3" id="KW-1003">Cell membrane</keyword>
<dbReference type="PANTHER" id="PTHR36838">
    <property type="entry name" value="AUXIN EFFLUX CARRIER FAMILY PROTEIN"/>
    <property type="match status" value="1"/>
</dbReference>
<reference evidence="8 9" key="1">
    <citation type="submission" date="2019-03" db="EMBL/GenBank/DDBJ databases">
        <title>Genomic Encyclopedia of Type Strains, Phase IV (KMG-IV): sequencing the most valuable type-strain genomes for metagenomic binning, comparative biology and taxonomic classification.</title>
        <authorList>
            <person name="Goeker M."/>
        </authorList>
    </citation>
    <scope>NUCLEOTIDE SEQUENCE [LARGE SCALE GENOMIC DNA]</scope>
    <source>
        <strain evidence="8 9">DSM 100433</strain>
    </source>
</reference>
<comment type="subcellular location">
    <subcellularLocation>
        <location evidence="1">Membrane</location>
        <topology evidence="1">Multi-pass membrane protein</topology>
    </subcellularLocation>
</comment>
<evidence type="ECO:0000256" key="2">
    <source>
        <dbReference type="ARBA" id="ARBA00022448"/>
    </source>
</evidence>
<keyword evidence="4 7" id="KW-0812">Transmembrane</keyword>
<feature type="transmembrane region" description="Helical" evidence="7">
    <location>
        <begin position="222"/>
        <end position="243"/>
    </location>
</feature>
<evidence type="ECO:0000256" key="4">
    <source>
        <dbReference type="ARBA" id="ARBA00022692"/>
    </source>
</evidence>
<dbReference type="GO" id="GO:0016020">
    <property type="term" value="C:membrane"/>
    <property type="evidence" value="ECO:0007669"/>
    <property type="project" value="UniProtKB-SubCell"/>
</dbReference>
<dbReference type="AlphaFoldDB" id="A0A9X8UL55"/>
<proteinExistence type="predicted"/>
<dbReference type="GO" id="GO:0055085">
    <property type="term" value="P:transmembrane transport"/>
    <property type="evidence" value="ECO:0007669"/>
    <property type="project" value="InterPro"/>
</dbReference>
<evidence type="ECO:0000256" key="6">
    <source>
        <dbReference type="ARBA" id="ARBA00023136"/>
    </source>
</evidence>
<feature type="transmembrane region" description="Helical" evidence="7">
    <location>
        <begin position="249"/>
        <end position="270"/>
    </location>
</feature>
<feature type="transmembrane region" description="Helical" evidence="7">
    <location>
        <begin position="6"/>
        <end position="25"/>
    </location>
</feature>
<organism evidence="8 9">
    <name type="scientific">Harryflintia acetispora</name>
    <dbReference type="NCBI Taxonomy" id="1849041"/>
    <lineage>
        <taxon>Bacteria</taxon>
        <taxon>Bacillati</taxon>
        <taxon>Bacillota</taxon>
        <taxon>Clostridia</taxon>
        <taxon>Eubacteriales</taxon>
        <taxon>Oscillospiraceae</taxon>
        <taxon>Harryflintia</taxon>
    </lineage>
</organism>
<evidence type="ECO:0000256" key="7">
    <source>
        <dbReference type="SAM" id="Phobius"/>
    </source>
</evidence>
<keyword evidence="5 7" id="KW-1133">Transmembrane helix</keyword>
<feature type="transmembrane region" description="Helical" evidence="7">
    <location>
        <begin position="282"/>
        <end position="301"/>
    </location>
</feature>